<dbReference type="PANTHER" id="PTHR31793:SF37">
    <property type="entry name" value="ACYL-COA THIOESTER HYDROLASE YBGC"/>
    <property type="match status" value="1"/>
</dbReference>
<dbReference type="InterPro" id="IPR006684">
    <property type="entry name" value="YbgC/YbaW"/>
</dbReference>
<sequence length="147" mass="16199">MTLTALKPQPEPAHIFPIRVYYEDTDAGGIVYYANYLKFAERARTEMLREAGFHHTAMLEQDAIILAVRRCSAEYLKPAKLDDQLSVSTRIGGLGAATIDLAQSIRRGGDELCRVDVTIACVGRDGRPVRLPAALRSVLSTDPALRK</sequence>
<comment type="similarity">
    <text evidence="1">Belongs to the 4-hydroxybenzoyl-CoA thioesterase family.</text>
</comment>
<dbReference type="AlphaFoldDB" id="A0A4R6WIY9"/>
<dbReference type="PIRSF" id="PIRSF003230">
    <property type="entry name" value="YbgC"/>
    <property type="match status" value="1"/>
</dbReference>
<accession>A0A4R6WIY9</accession>
<evidence type="ECO:0000313" key="4">
    <source>
        <dbReference type="Proteomes" id="UP000295783"/>
    </source>
</evidence>
<protein>
    <submittedName>
        <fullName evidence="3">Acyl-CoA thioester hydrolase</fullName>
    </submittedName>
</protein>
<dbReference type="CDD" id="cd00586">
    <property type="entry name" value="4HBT"/>
    <property type="match status" value="1"/>
</dbReference>
<dbReference type="Proteomes" id="UP000295783">
    <property type="component" value="Unassembled WGS sequence"/>
</dbReference>
<dbReference type="Gene3D" id="3.10.129.10">
    <property type="entry name" value="Hotdog Thioesterase"/>
    <property type="match status" value="1"/>
</dbReference>
<dbReference type="InterPro" id="IPR029069">
    <property type="entry name" value="HotDog_dom_sf"/>
</dbReference>
<evidence type="ECO:0000256" key="2">
    <source>
        <dbReference type="ARBA" id="ARBA00022801"/>
    </source>
</evidence>
<evidence type="ECO:0000256" key="1">
    <source>
        <dbReference type="ARBA" id="ARBA00005953"/>
    </source>
</evidence>
<evidence type="ECO:0000313" key="3">
    <source>
        <dbReference type="EMBL" id="TDQ77634.1"/>
    </source>
</evidence>
<reference evidence="3 4" key="1">
    <citation type="submission" date="2019-03" db="EMBL/GenBank/DDBJ databases">
        <title>Genomic Encyclopedia of Type Strains, Phase III (KMG-III): the genomes of soil and plant-associated and newly described type strains.</title>
        <authorList>
            <person name="Whitman W."/>
        </authorList>
    </citation>
    <scope>NUCLEOTIDE SEQUENCE [LARGE SCALE GENOMIC DNA]</scope>
    <source>
        <strain evidence="3 4">CGMCC 1.7660</strain>
    </source>
</reference>
<dbReference type="GO" id="GO:0047617">
    <property type="term" value="F:fatty acyl-CoA hydrolase activity"/>
    <property type="evidence" value="ECO:0007669"/>
    <property type="project" value="TreeGrafter"/>
</dbReference>
<gene>
    <name evidence="3" type="ORF">A8950_3788</name>
</gene>
<comment type="caution">
    <text evidence="3">The sequence shown here is derived from an EMBL/GenBank/DDBJ whole genome shotgun (WGS) entry which is preliminary data.</text>
</comment>
<dbReference type="FunFam" id="3.10.129.10:FF:000004">
    <property type="entry name" value="Tol-pal system-associated acyl-CoA thioesterase"/>
    <property type="match status" value="1"/>
</dbReference>
<keyword evidence="4" id="KW-1185">Reference proteome</keyword>
<dbReference type="NCBIfam" id="TIGR00051">
    <property type="entry name" value="YbgC/FadM family acyl-CoA thioesterase"/>
    <property type="match status" value="1"/>
</dbReference>
<dbReference type="InterPro" id="IPR050563">
    <property type="entry name" value="4-hydroxybenzoyl-CoA_TE"/>
</dbReference>
<dbReference type="SUPFAM" id="SSF54637">
    <property type="entry name" value="Thioesterase/thiol ester dehydrase-isomerase"/>
    <property type="match status" value="1"/>
</dbReference>
<keyword evidence="2 3" id="KW-0378">Hydrolase</keyword>
<name>A0A4R6WIY9_9PROT</name>
<proteinExistence type="inferred from homology"/>
<dbReference type="NCBIfam" id="TIGR02799">
    <property type="entry name" value="thio_ybgC"/>
    <property type="match status" value="1"/>
</dbReference>
<dbReference type="OrthoDB" id="9808429at2"/>
<dbReference type="EMBL" id="SNYW01000014">
    <property type="protein sequence ID" value="TDQ77634.1"/>
    <property type="molecule type" value="Genomic_DNA"/>
</dbReference>
<dbReference type="PANTHER" id="PTHR31793">
    <property type="entry name" value="4-HYDROXYBENZOYL-COA THIOESTERASE FAMILY MEMBER"/>
    <property type="match status" value="1"/>
</dbReference>
<dbReference type="Pfam" id="PF13279">
    <property type="entry name" value="4HBT_2"/>
    <property type="match status" value="1"/>
</dbReference>
<organism evidence="3 4">
    <name type="scientific">Dongia mobilis</name>
    <dbReference type="NCBI Taxonomy" id="578943"/>
    <lineage>
        <taxon>Bacteria</taxon>
        <taxon>Pseudomonadati</taxon>
        <taxon>Pseudomonadota</taxon>
        <taxon>Alphaproteobacteria</taxon>
        <taxon>Rhodospirillales</taxon>
        <taxon>Dongiaceae</taxon>
        <taxon>Dongia</taxon>
    </lineage>
</organism>
<dbReference type="InterPro" id="IPR014166">
    <property type="entry name" value="Tol-Pal_acyl-CoA_thioesterase"/>
</dbReference>
<dbReference type="RefSeq" id="WP_133615216.1">
    <property type="nucleotide sequence ID" value="NZ_SNYW01000014.1"/>
</dbReference>